<feature type="domain" description="FAD-dependent oxidoreductase 2 FAD-binding" evidence="3">
    <location>
        <begin position="6"/>
        <end position="73"/>
    </location>
</feature>
<reference evidence="4 5" key="1">
    <citation type="journal article" date="2008" name="Proc. Natl. Acad. Sci. U.S.A.">
        <title>The genome of Clostridium kluyveri, a strict anaerobe with unique metabolic features.</title>
        <authorList>
            <person name="Seedorf H."/>
            <person name="Fricke W.F."/>
            <person name="Veith B."/>
            <person name="Brueggemann H."/>
            <person name="Liesegang H."/>
            <person name="Strittmatter A."/>
            <person name="Miethke M."/>
            <person name="Buckel W."/>
            <person name="Hinderberger J."/>
            <person name="Li F."/>
            <person name="Hagemeier C."/>
            <person name="Thauer R.K."/>
            <person name="Gottschalk G."/>
        </authorList>
    </citation>
    <scope>NUCLEOTIDE SEQUENCE [LARGE SCALE GENOMIC DNA]</scope>
    <source>
        <strain evidence="5">ATCC 8527 / DSM 555 / NCIMB 10680</strain>
    </source>
</reference>
<gene>
    <name evidence="4" type="ordered locus">CKL_0769</name>
</gene>
<dbReference type="GO" id="GO:0009061">
    <property type="term" value="P:anaerobic respiration"/>
    <property type="evidence" value="ECO:0007669"/>
    <property type="project" value="TreeGrafter"/>
</dbReference>
<sequence length="82" mass="8476">MNHVIIVVGAGLSAAVVAAKNNYKVILVSPMPSERAQSVMAEGGINGALDTKGENDSIYDHYNDTMKAGSLSCKSQCGDGTC</sequence>
<dbReference type="PANTHER" id="PTHR11632:SF53">
    <property type="entry name" value="SUCCINATE DEHYDROGENASE FLAVOPROTEIN SUBUNIT"/>
    <property type="match status" value="1"/>
</dbReference>
<dbReference type="InterPro" id="IPR036188">
    <property type="entry name" value="FAD/NAD-bd_sf"/>
</dbReference>
<dbReference type="RefSeq" id="WP_011989337.1">
    <property type="nucleotide sequence ID" value="NC_009706.1"/>
</dbReference>
<evidence type="ECO:0000259" key="3">
    <source>
        <dbReference type="Pfam" id="PF00890"/>
    </source>
</evidence>
<dbReference type="GO" id="GO:0009055">
    <property type="term" value="F:electron transfer activity"/>
    <property type="evidence" value="ECO:0007669"/>
    <property type="project" value="TreeGrafter"/>
</dbReference>
<accession>A5N691</accession>
<dbReference type="AlphaFoldDB" id="A5N691"/>
<proteinExistence type="predicted"/>
<evidence type="ECO:0000313" key="4">
    <source>
        <dbReference type="EMBL" id="EDK32822.1"/>
    </source>
</evidence>
<dbReference type="Proteomes" id="UP000002411">
    <property type="component" value="Chromosome"/>
</dbReference>
<dbReference type="KEGG" id="ckl:CKL_0769"/>
<dbReference type="PANTHER" id="PTHR11632">
    <property type="entry name" value="SUCCINATE DEHYDROGENASE 2 FLAVOPROTEIN SUBUNIT"/>
    <property type="match status" value="1"/>
</dbReference>
<evidence type="ECO:0000256" key="1">
    <source>
        <dbReference type="ARBA" id="ARBA00022630"/>
    </source>
</evidence>
<dbReference type="GO" id="GO:0000104">
    <property type="term" value="F:succinate dehydrogenase activity"/>
    <property type="evidence" value="ECO:0007669"/>
    <property type="project" value="TreeGrafter"/>
</dbReference>
<name>A5N691_CLOK5</name>
<dbReference type="GO" id="GO:0005886">
    <property type="term" value="C:plasma membrane"/>
    <property type="evidence" value="ECO:0007669"/>
    <property type="project" value="TreeGrafter"/>
</dbReference>
<dbReference type="InterPro" id="IPR030664">
    <property type="entry name" value="SdhA/FrdA/AprA"/>
</dbReference>
<dbReference type="Pfam" id="PF00890">
    <property type="entry name" value="FAD_binding_2"/>
    <property type="match status" value="1"/>
</dbReference>
<dbReference type="InterPro" id="IPR003953">
    <property type="entry name" value="FAD-dep_OxRdtase_2_FAD-bd"/>
</dbReference>
<dbReference type="EMBL" id="CP000673">
    <property type="protein sequence ID" value="EDK32822.1"/>
    <property type="molecule type" value="Genomic_DNA"/>
</dbReference>
<keyword evidence="5" id="KW-1185">Reference proteome</keyword>
<dbReference type="Gene3D" id="3.50.50.60">
    <property type="entry name" value="FAD/NAD(P)-binding domain"/>
    <property type="match status" value="1"/>
</dbReference>
<keyword evidence="1" id="KW-0285">Flavoprotein</keyword>
<evidence type="ECO:0000313" key="5">
    <source>
        <dbReference type="Proteomes" id="UP000002411"/>
    </source>
</evidence>
<dbReference type="SUPFAM" id="SSF51905">
    <property type="entry name" value="FAD/NAD(P)-binding domain"/>
    <property type="match status" value="1"/>
</dbReference>
<keyword evidence="2" id="KW-0560">Oxidoreductase</keyword>
<dbReference type="eggNOG" id="COG1053">
    <property type="taxonomic scope" value="Bacteria"/>
</dbReference>
<protein>
    <submittedName>
        <fullName evidence="4">Predicted succinate dehydrogenase, flavoprotein subunit</fullName>
    </submittedName>
</protein>
<dbReference type="HOGENOM" id="CLU_2552267_0_0_9"/>
<dbReference type="GO" id="GO:0050660">
    <property type="term" value="F:flavin adenine dinucleotide binding"/>
    <property type="evidence" value="ECO:0007669"/>
    <property type="project" value="TreeGrafter"/>
</dbReference>
<organism evidence="4 5">
    <name type="scientific">Clostridium kluyveri (strain ATCC 8527 / DSM 555 / NBRC 12016 / NCIMB 10680 / K1)</name>
    <dbReference type="NCBI Taxonomy" id="431943"/>
    <lineage>
        <taxon>Bacteria</taxon>
        <taxon>Bacillati</taxon>
        <taxon>Bacillota</taxon>
        <taxon>Clostridia</taxon>
        <taxon>Eubacteriales</taxon>
        <taxon>Clostridiaceae</taxon>
        <taxon>Clostridium</taxon>
    </lineage>
</organism>
<dbReference type="STRING" id="431943.CKL_0769"/>
<evidence type="ECO:0000256" key="2">
    <source>
        <dbReference type="ARBA" id="ARBA00023002"/>
    </source>
</evidence>